<reference evidence="3 4" key="1">
    <citation type="journal article" date="2013" name="Genome Biol.">
        <title>Genome of Acanthamoeba castellanii highlights extensive lateral gene transfer and early evolution of tyrosine kinase signaling.</title>
        <authorList>
            <person name="Clarke M."/>
            <person name="Lohan A.J."/>
            <person name="Liu B."/>
            <person name="Lagkouvardos I."/>
            <person name="Roy S."/>
            <person name="Zafar N."/>
            <person name="Bertelli C."/>
            <person name="Schilde C."/>
            <person name="Kianianmomeni A."/>
            <person name="Burglin T.R."/>
            <person name="Frech C."/>
            <person name="Turcotte B."/>
            <person name="Kopec K.O."/>
            <person name="Synnott J.M."/>
            <person name="Choo C."/>
            <person name="Paponov I."/>
            <person name="Finkler A."/>
            <person name="Soon Heng Tan C."/>
            <person name="Hutchins A.P."/>
            <person name="Weinmeier T."/>
            <person name="Rattei T."/>
            <person name="Chu J.S."/>
            <person name="Gimenez G."/>
            <person name="Irimia M."/>
            <person name="Rigden D.J."/>
            <person name="Fitzpatrick D.A."/>
            <person name="Lorenzo-Morales J."/>
            <person name="Bateman A."/>
            <person name="Chiu C.H."/>
            <person name="Tang P."/>
            <person name="Hegemann P."/>
            <person name="Fromm H."/>
            <person name="Raoult D."/>
            <person name="Greub G."/>
            <person name="Miranda-Saavedra D."/>
            <person name="Chen N."/>
            <person name="Nash P."/>
            <person name="Ginger M.L."/>
            <person name="Horn M."/>
            <person name="Schaap P."/>
            <person name="Caler L."/>
            <person name="Loftus B."/>
        </authorList>
    </citation>
    <scope>NUCLEOTIDE SEQUENCE [LARGE SCALE GENOMIC DNA]</scope>
    <source>
        <strain evidence="3 4">Neff</strain>
    </source>
</reference>
<dbReference type="InterPro" id="IPR001124">
    <property type="entry name" value="Lipid-bd_serum_glycop_C"/>
</dbReference>
<dbReference type="EMBL" id="KB007840">
    <property type="protein sequence ID" value="ELR24003.1"/>
    <property type="molecule type" value="Genomic_DNA"/>
</dbReference>
<feature type="chain" id="PRO_5003990458" description="Lipid-binding serum glycoprotein C-terminal domain-containing protein" evidence="1">
    <location>
        <begin position="25"/>
        <end position="454"/>
    </location>
</feature>
<gene>
    <name evidence="3" type="ORF">ACA1_143930</name>
</gene>
<evidence type="ECO:0000259" key="2">
    <source>
        <dbReference type="SMART" id="SM00329"/>
    </source>
</evidence>
<dbReference type="GO" id="GO:0008289">
    <property type="term" value="F:lipid binding"/>
    <property type="evidence" value="ECO:0007669"/>
    <property type="project" value="InterPro"/>
</dbReference>
<dbReference type="Proteomes" id="UP000011083">
    <property type="component" value="Unassembled WGS sequence"/>
</dbReference>
<dbReference type="GeneID" id="14925002"/>
<protein>
    <recommendedName>
        <fullName evidence="2">Lipid-binding serum glycoprotein C-terminal domain-containing protein</fullName>
    </recommendedName>
</protein>
<keyword evidence="1" id="KW-0732">Signal</keyword>
<dbReference type="VEuPathDB" id="AmoebaDB:ACA1_143930"/>
<dbReference type="SUPFAM" id="SSF55394">
    <property type="entry name" value="Bactericidal permeability-increasing protein, BPI"/>
    <property type="match status" value="2"/>
</dbReference>
<name>L8HH33_ACACF</name>
<dbReference type="RefSeq" id="XP_004353531.1">
    <property type="nucleotide sequence ID" value="XM_004353479.1"/>
</dbReference>
<dbReference type="OrthoDB" id="10255543at2759"/>
<dbReference type="SMART" id="SM00329">
    <property type="entry name" value="BPI2"/>
    <property type="match status" value="1"/>
</dbReference>
<dbReference type="InterPro" id="IPR032942">
    <property type="entry name" value="BPI/LBP/Plunc"/>
</dbReference>
<keyword evidence="4" id="KW-1185">Reference proteome</keyword>
<dbReference type="GO" id="GO:0005615">
    <property type="term" value="C:extracellular space"/>
    <property type="evidence" value="ECO:0007669"/>
    <property type="project" value="TreeGrafter"/>
</dbReference>
<feature type="signal peptide" evidence="1">
    <location>
        <begin position="1"/>
        <end position="24"/>
    </location>
</feature>
<dbReference type="Pfam" id="PF02886">
    <property type="entry name" value="LBP_BPI_CETP_C"/>
    <property type="match status" value="1"/>
</dbReference>
<sequence>MKAHLGLALLTLLALSTVLPSTAPAELPGVKFTVTQAGLKVFTDGLSIVPQIFHNISSPFVQGSAPAPGVGTVKWTLYSASPMQLVNSTSSTGLQPNTGITLTINTQLVASVGFQYTQLDSPYSSGSGRSLKLNFQGTSIALLLQLGENNQQFTLTTLSAKCNVTSIDVMNAAGPSWLGDIFMKAMRQPLQSAFEAMIAGPTFASTVNQVVDKSLASMPVHQNIWGLLEMDNSFNSPPNVTADHLARGLLPNGTEVPVFRLPMPDTVNDMVQILISDSNAPLWLAVMMKTDFWIPFVPALGSFPDCDLIAQVAANSPPMVSFQKEGIQLQITAEILISVVYGGAINGTTQGIIGLGVSINAGGEVKINNGVLNGQFSYIDCQYKVLLSLVGDITAIDQFNWVLEDVCTDAFLPAINYHAGVGIQIPALQGFNLVNPTIVNTGEDFIALTTNLTF</sequence>
<dbReference type="PANTHER" id="PTHR10504:SF131">
    <property type="entry name" value="BPI2 DOMAIN-CONTAINING PROTEIN"/>
    <property type="match status" value="1"/>
</dbReference>
<accession>L8HH33</accession>
<evidence type="ECO:0000313" key="4">
    <source>
        <dbReference type="Proteomes" id="UP000011083"/>
    </source>
</evidence>
<dbReference type="Gene3D" id="3.15.10.10">
    <property type="entry name" value="Bactericidal permeability-increasing protein, domain 1"/>
    <property type="match status" value="1"/>
</dbReference>
<dbReference type="InterPro" id="IPR017943">
    <property type="entry name" value="Bactericidal_perm-incr_a/b_dom"/>
</dbReference>
<evidence type="ECO:0000256" key="1">
    <source>
        <dbReference type="SAM" id="SignalP"/>
    </source>
</evidence>
<organism evidence="3 4">
    <name type="scientific">Acanthamoeba castellanii (strain ATCC 30010 / Neff)</name>
    <dbReference type="NCBI Taxonomy" id="1257118"/>
    <lineage>
        <taxon>Eukaryota</taxon>
        <taxon>Amoebozoa</taxon>
        <taxon>Discosea</taxon>
        <taxon>Longamoebia</taxon>
        <taxon>Centramoebida</taxon>
        <taxon>Acanthamoebidae</taxon>
        <taxon>Acanthamoeba</taxon>
    </lineage>
</organism>
<evidence type="ECO:0000313" key="3">
    <source>
        <dbReference type="EMBL" id="ELR24003.1"/>
    </source>
</evidence>
<dbReference type="Gene3D" id="3.15.20.10">
    <property type="entry name" value="Bactericidal permeability-increasing protein, domain 2"/>
    <property type="match status" value="1"/>
</dbReference>
<dbReference type="KEGG" id="acan:ACA1_143930"/>
<dbReference type="PANTHER" id="PTHR10504">
    <property type="entry name" value="BACTERICIDAL PERMEABILITY-INCREASING BPI PROTEIN-RELATED"/>
    <property type="match status" value="1"/>
</dbReference>
<dbReference type="AlphaFoldDB" id="L8HH33"/>
<proteinExistence type="predicted"/>
<feature type="domain" description="Lipid-binding serum glycoprotein C-terminal" evidence="2">
    <location>
        <begin position="265"/>
        <end position="450"/>
    </location>
</feature>